<gene>
    <name evidence="1" type="ORF">AWW66_24200</name>
</gene>
<sequence>MRRTDAWPDPARPDAGLILASVWRVGTPQRQQATVDAIVEAYADRPGPAGLLSYSVFPGTDGDTLRHYTLWRDGAAYQGFVADSRQPRVDHIDAAVPGIERLELIRYRLYRGRRAQPAPRPGALVTVRVQTEDEIHARAWVDAVLAALDASDPAAGGIGGFFHVSTDGTQVLNYAEWSSVEAHPAALAAGGGSVGRGPLWDRVQRMPGVRLLGVDRFHLAATFEPDRSDLG</sequence>
<proteinExistence type="predicted"/>
<dbReference type="Gene3D" id="3.30.70.100">
    <property type="match status" value="2"/>
</dbReference>
<dbReference type="AlphaFoldDB" id="A0A136PLY3"/>
<comment type="caution">
    <text evidence="1">The sequence shown here is derived from an EMBL/GenBank/DDBJ whole genome shotgun (WGS) entry which is preliminary data.</text>
</comment>
<dbReference type="OrthoDB" id="1493813at2"/>
<protein>
    <submittedName>
        <fullName evidence="1">Uncharacterized protein</fullName>
    </submittedName>
</protein>
<reference evidence="1 2" key="1">
    <citation type="submission" date="2016-01" db="EMBL/GenBank/DDBJ databases">
        <title>Whole genome sequence and analysis of Micromonospora rosaria DSM 803, which can produce antibacterial substance rosamicin.</title>
        <authorList>
            <person name="Yang H."/>
            <person name="He X."/>
            <person name="Zhu D."/>
        </authorList>
    </citation>
    <scope>NUCLEOTIDE SEQUENCE [LARGE SCALE GENOMIC DNA]</scope>
    <source>
        <strain evidence="1 2">DSM 803</strain>
    </source>
</reference>
<dbReference type="Proteomes" id="UP000070620">
    <property type="component" value="Unassembled WGS sequence"/>
</dbReference>
<keyword evidence="2" id="KW-1185">Reference proteome</keyword>
<dbReference type="SUPFAM" id="SSF54909">
    <property type="entry name" value="Dimeric alpha+beta barrel"/>
    <property type="match status" value="2"/>
</dbReference>
<dbReference type="InterPro" id="IPR011008">
    <property type="entry name" value="Dimeric_a/b-barrel"/>
</dbReference>
<accession>A0A136PLY3</accession>
<evidence type="ECO:0000313" key="2">
    <source>
        <dbReference type="Proteomes" id="UP000070620"/>
    </source>
</evidence>
<dbReference type="EMBL" id="LRQV01000113">
    <property type="protein sequence ID" value="KXK59449.1"/>
    <property type="molecule type" value="Genomic_DNA"/>
</dbReference>
<organism evidence="1 2">
    <name type="scientific">Micromonospora rosaria</name>
    <dbReference type="NCBI Taxonomy" id="47874"/>
    <lineage>
        <taxon>Bacteria</taxon>
        <taxon>Bacillati</taxon>
        <taxon>Actinomycetota</taxon>
        <taxon>Actinomycetes</taxon>
        <taxon>Micromonosporales</taxon>
        <taxon>Micromonosporaceae</taxon>
        <taxon>Micromonospora</taxon>
    </lineage>
</organism>
<name>A0A136PLY3_9ACTN</name>
<evidence type="ECO:0000313" key="1">
    <source>
        <dbReference type="EMBL" id="KXK59449.1"/>
    </source>
</evidence>